<dbReference type="RefSeq" id="WP_117726035.1">
    <property type="nucleotide sequence ID" value="NZ_CABMFV010000012.1"/>
</dbReference>
<gene>
    <name evidence="1" type="ORF">DXC19_12485</name>
</gene>
<name>A0A8B2ZK56_STAWA</name>
<organism evidence="1 2">
    <name type="scientific">Staphylococcus warneri</name>
    <dbReference type="NCBI Taxonomy" id="1292"/>
    <lineage>
        <taxon>Bacteria</taxon>
        <taxon>Bacillati</taxon>
        <taxon>Bacillota</taxon>
        <taxon>Bacilli</taxon>
        <taxon>Bacillales</taxon>
        <taxon>Staphylococcaceae</taxon>
        <taxon>Staphylococcus</taxon>
    </lineage>
</organism>
<evidence type="ECO:0000313" key="1">
    <source>
        <dbReference type="EMBL" id="RGM27597.1"/>
    </source>
</evidence>
<evidence type="ECO:0000313" key="2">
    <source>
        <dbReference type="Proteomes" id="UP000261016"/>
    </source>
</evidence>
<proteinExistence type="predicted"/>
<dbReference type="EMBL" id="QSTD01000012">
    <property type="protein sequence ID" value="RGM27597.1"/>
    <property type="molecule type" value="Genomic_DNA"/>
</dbReference>
<comment type="caution">
    <text evidence="1">The sequence shown here is derived from an EMBL/GenBank/DDBJ whole genome shotgun (WGS) entry which is preliminary data.</text>
</comment>
<protein>
    <submittedName>
        <fullName evidence="1">Uncharacterized protein</fullName>
    </submittedName>
</protein>
<accession>A0A8B2ZK56</accession>
<dbReference type="Proteomes" id="UP000261016">
    <property type="component" value="Unassembled WGS sequence"/>
</dbReference>
<sequence length="122" mass="13799">MKKQNKKSLLNLIESMSKNIRNNIDNTMELDSKVIISKEDLNDIIFLVRLCSNLNDSNSIPKLAEDFDIKLGTLNGLMSGKRLRFRTKTLTGLLDDIELFANMKLTDDDNTSVDNNSDSDES</sequence>
<reference evidence="1 2" key="1">
    <citation type="submission" date="2018-08" db="EMBL/GenBank/DDBJ databases">
        <title>A genome reference for cultivated species of the human gut microbiota.</title>
        <authorList>
            <person name="Zou Y."/>
            <person name="Xue W."/>
            <person name="Luo G."/>
        </authorList>
    </citation>
    <scope>NUCLEOTIDE SEQUENCE [LARGE SCALE GENOMIC DNA]</scope>
    <source>
        <strain evidence="1 2">OM08-17AT</strain>
    </source>
</reference>
<dbReference type="AlphaFoldDB" id="A0A8B2ZK56"/>